<dbReference type="GO" id="GO:0016020">
    <property type="term" value="C:membrane"/>
    <property type="evidence" value="ECO:0007669"/>
    <property type="project" value="InterPro"/>
</dbReference>
<keyword evidence="4 10" id="KW-0812">Transmembrane</keyword>
<evidence type="ECO:0000256" key="1">
    <source>
        <dbReference type="ARBA" id="ARBA00006139"/>
    </source>
</evidence>
<protein>
    <submittedName>
        <fullName evidence="11">Signal peptidase II</fullName>
    </submittedName>
</protein>
<keyword evidence="3" id="KW-0645">Protease</keyword>
<proteinExistence type="inferred from homology"/>
<accession>A0AAE3AT57</accession>
<keyword evidence="7 10" id="KW-1133">Transmembrane helix</keyword>
<organism evidence="11 12">
    <name type="scientific">Gallintestinimicrobium propionicum</name>
    <dbReference type="NCBI Taxonomy" id="2981770"/>
    <lineage>
        <taxon>Bacteria</taxon>
        <taxon>Bacillati</taxon>
        <taxon>Bacillota</taxon>
        <taxon>Clostridia</taxon>
        <taxon>Lachnospirales</taxon>
        <taxon>Lachnospiraceae</taxon>
        <taxon>Gallintestinimicrobium</taxon>
    </lineage>
</organism>
<dbReference type="InterPro" id="IPR001872">
    <property type="entry name" value="Peptidase_A8"/>
</dbReference>
<keyword evidence="12" id="KW-1185">Reference proteome</keyword>
<dbReference type="GO" id="GO:0004190">
    <property type="term" value="F:aspartic-type endopeptidase activity"/>
    <property type="evidence" value="ECO:0007669"/>
    <property type="project" value="UniProtKB-KW"/>
</dbReference>
<evidence type="ECO:0000256" key="8">
    <source>
        <dbReference type="ARBA" id="ARBA00023136"/>
    </source>
</evidence>
<evidence type="ECO:0000256" key="2">
    <source>
        <dbReference type="ARBA" id="ARBA00022475"/>
    </source>
</evidence>
<evidence type="ECO:0000256" key="7">
    <source>
        <dbReference type="ARBA" id="ARBA00022989"/>
    </source>
</evidence>
<dbReference type="PANTHER" id="PTHR33695:SF1">
    <property type="entry name" value="LIPOPROTEIN SIGNAL PEPTIDASE"/>
    <property type="match status" value="1"/>
</dbReference>
<dbReference type="Pfam" id="PF01252">
    <property type="entry name" value="Peptidase_A8"/>
    <property type="match status" value="1"/>
</dbReference>
<gene>
    <name evidence="11" type="ORF">LKD45_06875</name>
</gene>
<comment type="similarity">
    <text evidence="1 9">Belongs to the peptidase A8 family.</text>
</comment>
<evidence type="ECO:0000256" key="10">
    <source>
        <dbReference type="SAM" id="Phobius"/>
    </source>
</evidence>
<reference evidence="11 12" key="1">
    <citation type="submission" date="2021-10" db="EMBL/GenBank/DDBJ databases">
        <title>Anaerobic single-cell dispensing facilitates the cultivation of human gut bacteria.</title>
        <authorList>
            <person name="Afrizal A."/>
        </authorList>
    </citation>
    <scope>NUCLEOTIDE SEQUENCE [LARGE SCALE GENOMIC DNA]</scope>
    <source>
        <strain evidence="11 12">CLA-AA-H244</strain>
    </source>
</reference>
<evidence type="ECO:0000256" key="3">
    <source>
        <dbReference type="ARBA" id="ARBA00022670"/>
    </source>
</evidence>
<evidence type="ECO:0000313" key="11">
    <source>
        <dbReference type="EMBL" id="MCC2167421.1"/>
    </source>
</evidence>
<dbReference type="RefSeq" id="WP_308728112.1">
    <property type="nucleotide sequence ID" value="NZ_JAJEQF010000013.1"/>
</dbReference>
<dbReference type="PANTHER" id="PTHR33695">
    <property type="entry name" value="LIPOPROTEIN SIGNAL PEPTIDASE"/>
    <property type="match status" value="1"/>
</dbReference>
<feature type="transmembrane region" description="Helical" evidence="10">
    <location>
        <begin position="69"/>
        <end position="89"/>
    </location>
</feature>
<evidence type="ECO:0000256" key="9">
    <source>
        <dbReference type="RuleBase" id="RU004181"/>
    </source>
</evidence>
<dbReference type="EMBL" id="JAJEQF010000013">
    <property type="protein sequence ID" value="MCC2167421.1"/>
    <property type="molecule type" value="Genomic_DNA"/>
</dbReference>
<dbReference type="GO" id="GO:0006508">
    <property type="term" value="P:proteolysis"/>
    <property type="evidence" value="ECO:0007669"/>
    <property type="project" value="UniProtKB-KW"/>
</dbReference>
<feature type="transmembrane region" description="Helical" evidence="10">
    <location>
        <begin position="133"/>
        <end position="155"/>
    </location>
</feature>
<evidence type="ECO:0000256" key="4">
    <source>
        <dbReference type="ARBA" id="ARBA00022692"/>
    </source>
</evidence>
<name>A0AAE3AT57_9FIRM</name>
<comment type="caution">
    <text evidence="11">The sequence shown here is derived from an EMBL/GenBank/DDBJ whole genome shotgun (WGS) entry which is preliminary data.</text>
</comment>
<evidence type="ECO:0000313" key="12">
    <source>
        <dbReference type="Proteomes" id="UP001199355"/>
    </source>
</evidence>
<dbReference type="AlphaFoldDB" id="A0AAE3AT57"/>
<keyword evidence="5" id="KW-0064">Aspartyl protease</keyword>
<sequence length="157" mass="17409">MKLQEIIRNNYKFAGIAAASFLIDEEMKNYVEEYDVLDTPKEILDGKAVLRRYHNKGAFLNFGEQKQKLVTLLSVLLTAAVLVVFVLTLGMRGKKLLKAGLSLLLGGAFSNTYDRVMREYVVDYVSLKTGIAAIDRVVFNLADLCILIGTMAVVLGT</sequence>
<dbReference type="Proteomes" id="UP001199355">
    <property type="component" value="Unassembled WGS sequence"/>
</dbReference>
<evidence type="ECO:0000256" key="5">
    <source>
        <dbReference type="ARBA" id="ARBA00022750"/>
    </source>
</evidence>
<keyword evidence="8 10" id="KW-0472">Membrane</keyword>
<evidence type="ECO:0000256" key="6">
    <source>
        <dbReference type="ARBA" id="ARBA00022801"/>
    </source>
</evidence>
<keyword evidence="6" id="KW-0378">Hydrolase</keyword>
<dbReference type="PRINTS" id="PR00781">
    <property type="entry name" value="LIPOSIGPTASE"/>
</dbReference>
<keyword evidence="2" id="KW-1003">Cell membrane</keyword>